<evidence type="ECO:0000313" key="1">
    <source>
        <dbReference type="EMBL" id="SDX76439.1"/>
    </source>
</evidence>
<evidence type="ECO:0000313" key="2">
    <source>
        <dbReference type="Proteomes" id="UP000183076"/>
    </source>
</evidence>
<protein>
    <submittedName>
        <fullName evidence="1">Uncharacterized protein</fullName>
    </submittedName>
</protein>
<gene>
    <name evidence="1" type="ORF">SAMN04488041_11911</name>
</gene>
<proteinExistence type="predicted"/>
<dbReference type="EMBL" id="FNNB01000019">
    <property type="protein sequence ID" value="SDX76439.1"/>
    <property type="molecule type" value="Genomic_DNA"/>
</dbReference>
<dbReference type="AlphaFoldDB" id="A0A1H3EEU0"/>
<sequence length="59" mass="6872">MMSKTVFFDLLPRSPNSQLTSVTKPSGKTFAVLDRFCLLDALKPIRLNLYLFYHFRVYA</sequence>
<organism evidence="1 2">
    <name type="scientific">Sulfitobacter pontiacus</name>
    <dbReference type="NCBI Taxonomy" id="60137"/>
    <lineage>
        <taxon>Bacteria</taxon>
        <taxon>Pseudomonadati</taxon>
        <taxon>Pseudomonadota</taxon>
        <taxon>Alphaproteobacteria</taxon>
        <taxon>Rhodobacterales</taxon>
        <taxon>Roseobacteraceae</taxon>
        <taxon>Sulfitobacter</taxon>
    </lineage>
</organism>
<name>A0A1H3EEU0_9RHOB</name>
<dbReference type="Proteomes" id="UP000183076">
    <property type="component" value="Unassembled WGS sequence"/>
</dbReference>
<accession>A0A1H3EEU0</accession>
<reference evidence="2" key="1">
    <citation type="submission" date="2016-10" db="EMBL/GenBank/DDBJ databases">
        <authorList>
            <person name="Varghese N."/>
            <person name="Submissions S."/>
        </authorList>
    </citation>
    <scope>NUCLEOTIDE SEQUENCE [LARGE SCALE GENOMIC DNA]</scope>
    <source>
        <strain evidence="2">DSM 10014</strain>
    </source>
</reference>